<dbReference type="EMBL" id="RKHK01000001">
    <property type="protein sequence ID" value="ROR74373.1"/>
    <property type="molecule type" value="Genomic_DNA"/>
</dbReference>
<feature type="chain" id="PRO_5039081315" evidence="2">
    <location>
        <begin position="22"/>
        <end position="216"/>
    </location>
</feature>
<organism evidence="4 5">
    <name type="scientific">Bogoriella caseilytica</name>
    <dbReference type="NCBI Taxonomy" id="56055"/>
    <lineage>
        <taxon>Bacteria</taxon>
        <taxon>Bacillati</taxon>
        <taxon>Actinomycetota</taxon>
        <taxon>Actinomycetes</taxon>
        <taxon>Micrococcales</taxon>
        <taxon>Bogoriellaceae</taxon>
        <taxon>Bogoriella</taxon>
    </lineage>
</organism>
<comment type="caution">
    <text evidence="4">The sequence shown here is derived from an EMBL/GenBank/DDBJ whole genome shotgun (WGS) entry which is preliminary data.</text>
</comment>
<feature type="region of interest" description="Disordered" evidence="1">
    <location>
        <begin position="25"/>
        <end position="55"/>
    </location>
</feature>
<dbReference type="Proteomes" id="UP000280668">
    <property type="component" value="Unassembled WGS sequence"/>
</dbReference>
<dbReference type="Gene3D" id="1.20.1260.10">
    <property type="match status" value="1"/>
</dbReference>
<gene>
    <name evidence="4" type="ORF">EDD31_2785</name>
</gene>
<protein>
    <submittedName>
        <fullName evidence="4">Uncharacterized protein (DUF305 family)</fullName>
    </submittedName>
</protein>
<name>A0A3N2BGJ1_9MICO</name>
<sequence length="216" mass="23387">MRKTKHAPFVAACAAGLLLLAGCTDEVGPETGEDEATEPSPAEETEPEEADGTAEPNEADIEYAANMILHHEQAVEMSEILLAKDDVEPEVASLAEAIQDAQGPEIAQMEAWLEDWGYGPDEDGSLHHGEHDDHSAAGHQGMLGDEEIEQLTEASGPEASRLFLQQMIIHHQGAVLMAEEHLENGQHPEALALSEDVVSDQSAEIEEMQELLEQLQ</sequence>
<dbReference type="PANTHER" id="PTHR36933:SF1">
    <property type="entry name" value="SLL0788 PROTEIN"/>
    <property type="match status" value="1"/>
</dbReference>
<dbReference type="PROSITE" id="PS51257">
    <property type="entry name" value="PROKAR_LIPOPROTEIN"/>
    <property type="match status" value="1"/>
</dbReference>
<feature type="region of interest" description="Disordered" evidence="1">
    <location>
        <begin position="119"/>
        <end position="139"/>
    </location>
</feature>
<dbReference type="PANTHER" id="PTHR36933">
    <property type="entry name" value="SLL0788 PROTEIN"/>
    <property type="match status" value="1"/>
</dbReference>
<dbReference type="OrthoDB" id="26872at2"/>
<evidence type="ECO:0000313" key="5">
    <source>
        <dbReference type="Proteomes" id="UP000280668"/>
    </source>
</evidence>
<evidence type="ECO:0000256" key="2">
    <source>
        <dbReference type="SAM" id="SignalP"/>
    </source>
</evidence>
<feature type="domain" description="DUF305" evidence="3">
    <location>
        <begin position="60"/>
        <end position="212"/>
    </location>
</feature>
<dbReference type="AlphaFoldDB" id="A0A3N2BGJ1"/>
<evidence type="ECO:0000259" key="3">
    <source>
        <dbReference type="Pfam" id="PF03713"/>
    </source>
</evidence>
<evidence type="ECO:0000256" key="1">
    <source>
        <dbReference type="SAM" id="MobiDB-lite"/>
    </source>
</evidence>
<evidence type="ECO:0000313" key="4">
    <source>
        <dbReference type="EMBL" id="ROR74373.1"/>
    </source>
</evidence>
<proteinExistence type="predicted"/>
<feature type="signal peptide" evidence="2">
    <location>
        <begin position="1"/>
        <end position="21"/>
    </location>
</feature>
<keyword evidence="2" id="KW-0732">Signal</keyword>
<keyword evidence="5" id="KW-1185">Reference proteome</keyword>
<dbReference type="InterPro" id="IPR005183">
    <property type="entry name" value="DUF305_CopM-like"/>
</dbReference>
<feature type="compositionally biased region" description="Basic and acidic residues" evidence="1">
    <location>
        <begin position="124"/>
        <end position="136"/>
    </location>
</feature>
<dbReference type="RefSeq" id="WP_123304669.1">
    <property type="nucleotide sequence ID" value="NZ_RKHK01000001.1"/>
</dbReference>
<reference evidence="4 5" key="1">
    <citation type="submission" date="2018-11" db="EMBL/GenBank/DDBJ databases">
        <title>Sequencing the genomes of 1000 actinobacteria strains.</title>
        <authorList>
            <person name="Klenk H.-P."/>
        </authorList>
    </citation>
    <scope>NUCLEOTIDE SEQUENCE [LARGE SCALE GENOMIC DNA]</scope>
    <source>
        <strain evidence="4 5">DSM 11294</strain>
    </source>
</reference>
<feature type="compositionally biased region" description="Acidic residues" evidence="1">
    <location>
        <begin position="27"/>
        <end position="55"/>
    </location>
</feature>
<dbReference type="InterPro" id="IPR012347">
    <property type="entry name" value="Ferritin-like"/>
</dbReference>
<accession>A0A3N2BGJ1</accession>
<dbReference type="Pfam" id="PF03713">
    <property type="entry name" value="DUF305"/>
    <property type="match status" value="1"/>
</dbReference>